<keyword evidence="7" id="KW-1185">Reference proteome</keyword>
<keyword evidence="1" id="KW-0479">Metal-binding</keyword>
<proteinExistence type="predicted"/>
<evidence type="ECO:0000256" key="3">
    <source>
        <dbReference type="SAM" id="Coils"/>
    </source>
</evidence>
<evidence type="ECO:0000259" key="5">
    <source>
        <dbReference type="PROSITE" id="PS51845"/>
    </source>
</evidence>
<organism evidence="6 7">
    <name type="scientific">Tritrichomonas musculus</name>
    <dbReference type="NCBI Taxonomy" id="1915356"/>
    <lineage>
        <taxon>Eukaryota</taxon>
        <taxon>Metamonada</taxon>
        <taxon>Parabasalia</taxon>
        <taxon>Tritrichomonadida</taxon>
        <taxon>Tritrichomonadidae</taxon>
        <taxon>Tritrichomonas</taxon>
    </lineage>
</organism>
<dbReference type="Pfam" id="PF01590">
    <property type="entry name" value="GAF"/>
    <property type="match status" value="2"/>
</dbReference>
<feature type="coiled-coil region" evidence="3">
    <location>
        <begin position="53"/>
        <end position="87"/>
    </location>
</feature>
<accession>A0ABR2HDR5</accession>
<dbReference type="InterPro" id="IPR002073">
    <property type="entry name" value="PDEase_catalytic_dom"/>
</dbReference>
<protein>
    <recommendedName>
        <fullName evidence="5">PDEase domain-containing protein</fullName>
    </recommendedName>
</protein>
<dbReference type="Gene3D" id="3.30.450.40">
    <property type="match status" value="4"/>
</dbReference>
<keyword evidence="3" id="KW-0175">Coiled coil</keyword>
<dbReference type="InterPro" id="IPR029016">
    <property type="entry name" value="GAF-like_dom_sf"/>
</dbReference>
<dbReference type="Gene3D" id="1.10.1300.10">
    <property type="entry name" value="3'5'-cyclic nucleotide phosphodiesterase, catalytic domain"/>
    <property type="match status" value="1"/>
</dbReference>
<gene>
    <name evidence="6" type="ORF">M9Y10_021067</name>
</gene>
<sequence>MNGSSMLSNFIKNMSLPNKNPLLRKPSTDSINAMATDIEVNNNYTKKVEDYDEDNQSDEIKRLQNTIKLQKQQIDNLTLEIKILKQIENDQDSALECAMQHRRDLEKQLTQSQAGISANNDTDVENDLSDISGQNKDSETPFLDNSAFLRAFLRKDKAALDDLVKQITQVSDQNTHGLAISTLFQQMQLFMQLNHFFERLADESGTDHFISTFENSIRNFIDCKRIILWAYIPSAHAIVSHSTSMIVPENEGFLGKTLSEGQRLVITDPTRDASYSINYDAPLISNARVLVYQPAINSKKEIIWIIQVIDRLNEKGNVMTPSADDFLILDFLSLSLIKLHQEETRIDEMIKRILTESTRSLLTERQVMPLLETVQLTVTRIVGCESLQIFFADSNTNILFQLKEDANAESSSEVNISSVSRQNLDVSDAGIAGACYVSKKVINAPVAKEHQAYNPDVDGQYPNEAVIAVPLLSNKGVVLLVAVARQKKSGMMFTESDEIILEALSRVSQGALTNAQSHERNIAEIQNALNNHKYYTALLTVAQELSAVLDTDTLVRKIMTKAQSFIEADRCSLFLVDKVRGGLWSMVAHGATDRIHIPLGEGIAGHVAATGETLNIPDAYKDPRFNSAVDKSTGYRTRSILCVPITNGNGGIIGCTQMINKLGAPEFSKTDIELMTAFNVFCGIALSNAQLFEAATQSKKKMTAMLDIALSLSTSMTLDALVTNIMKRACELIEAEECWLFIHDRIHHLCKLIAGKSENSVEFSVKQGAVGYVTVTGAELNVEDPEHDRRYGMHDSELSNNEVRNMLVIPVIDASGQIVGVVEALNKKGMPKFTEEDQSLLRAFASFAGLALEQWISKRPSEFGQTADIELVEQLSPSELTSVELSDRMKIFDPLVGIVASNNFDVLEYQRNDQFRILIHFFEEFDLLSTFKISVGTLLRFLGTVYDAYLHVPFHNFNFAVDTTQFIFYELSVSKLASTFSKLELLVLLVACICHDIGYSNRSYALNTKAQVAFSALYKDQPVLEIFDCSSIINILSKPTCNILSGMDNSQLTEFWRLLIDIILANDVSNRMKLVSEIDLKLHRSNGEFDLSDQQSREMLLKLLVKCATHANLARAFDPSKSWSISVAEESLPRVDSRAEETFVTINDSDIKVANEQVKFIESTYAPLFGTLGNVVADLKLIEKQVLENLEKWKEIVDETKKDEVKEDNKEENNKEEAENKEEEQKE</sequence>
<name>A0ABR2HDR5_9EUKA</name>
<dbReference type="Pfam" id="PF00233">
    <property type="entry name" value="PDEase_I"/>
    <property type="match status" value="1"/>
</dbReference>
<dbReference type="InterPro" id="IPR003018">
    <property type="entry name" value="GAF"/>
</dbReference>
<evidence type="ECO:0000256" key="1">
    <source>
        <dbReference type="ARBA" id="ARBA00022723"/>
    </source>
</evidence>
<dbReference type="EMBL" id="JAPFFF010000031">
    <property type="protein sequence ID" value="KAK8844896.1"/>
    <property type="molecule type" value="Genomic_DNA"/>
</dbReference>
<evidence type="ECO:0000256" key="4">
    <source>
        <dbReference type="SAM" id="MobiDB-lite"/>
    </source>
</evidence>
<dbReference type="PROSITE" id="PS51845">
    <property type="entry name" value="PDEASE_I_2"/>
    <property type="match status" value="1"/>
</dbReference>
<dbReference type="PANTHER" id="PTHR11347">
    <property type="entry name" value="CYCLIC NUCLEOTIDE PHOSPHODIESTERASE"/>
    <property type="match status" value="1"/>
</dbReference>
<feature type="region of interest" description="Disordered" evidence="4">
    <location>
        <begin position="1201"/>
        <end position="1227"/>
    </location>
</feature>
<keyword evidence="2" id="KW-0378">Hydrolase</keyword>
<dbReference type="SUPFAM" id="SSF55781">
    <property type="entry name" value="GAF domain-like"/>
    <property type="match status" value="4"/>
</dbReference>
<evidence type="ECO:0000256" key="2">
    <source>
        <dbReference type="ARBA" id="ARBA00022801"/>
    </source>
</evidence>
<dbReference type="SMART" id="SM00065">
    <property type="entry name" value="GAF"/>
    <property type="match status" value="3"/>
</dbReference>
<evidence type="ECO:0000313" key="6">
    <source>
        <dbReference type="EMBL" id="KAK8844896.1"/>
    </source>
</evidence>
<feature type="domain" description="PDEase" evidence="5">
    <location>
        <begin position="873"/>
        <end position="1200"/>
    </location>
</feature>
<comment type="caution">
    <text evidence="6">The sequence shown here is derived from an EMBL/GenBank/DDBJ whole genome shotgun (WGS) entry which is preliminary data.</text>
</comment>
<evidence type="ECO:0000313" key="7">
    <source>
        <dbReference type="Proteomes" id="UP001470230"/>
    </source>
</evidence>
<dbReference type="Proteomes" id="UP001470230">
    <property type="component" value="Unassembled WGS sequence"/>
</dbReference>
<reference evidence="6 7" key="1">
    <citation type="submission" date="2024-04" db="EMBL/GenBank/DDBJ databases">
        <title>Tritrichomonas musculus Genome.</title>
        <authorList>
            <person name="Alves-Ferreira E."/>
            <person name="Grigg M."/>
            <person name="Lorenzi H."/>
            <person name="Galac M."/>
        </authorList>
    </citation>
    <scope>NUCLEOTIDE SEQUENCE [LARGE SCALE GENOMIC DNA]</scope>
    <source>
        <strain evidence="6 7">EAF2021</strain>
    </source>
</reference>
<dbReference type="SUPFAM" id="SSF109604">
    <property type="entry name" value="HD-domain/PDEase-like"/>
    <property type="match status" value="1"/>
</dbReference>
<dbReference type="InterPro" id="IPR036971">
    <property type="entry name" value="PDEase_catalytic_dom_sf"/>
</dbReference>